<dbReference type="Proteomes" id="UP000567885">
    <property type="component" value="Unassembled WGS sequence"/>
</dbReference>
<evidence type="ECO:0000313" key="3">
    <source>
        <dbReference type="EMBL" id="KAF5657854.1"/>
    </source>
</evidence>
<dbReference type="OrthoDB" id="4062651at2759"/>
<protein>
    <recommendedName>
        <fullName evidence="2">Protein kinase domain-containing protein</fullName>
    </recommendedName>
</protein>
<dbReference type="EMBL" id="JAAGWQ010000265">
    <property type="protein sequence ID" value="KAF5657854.1"/>
    <property type="molecule type" value="Genomic_DNA"/>
</dbReference>
<keyword evidence="4" id="KW-1185">Reference proteome</keyword>
<evidence type="ECO:0000313" key="4">
    <source>
        <dbReference type="Proteomes" id="UP000567885"/>
    </source>
</evidence>
<reference evidence="3 4" key="1">
    <citation type="submission" date="2020-05" db="EMBL/GenBank/DDBJ databases">
        <title>Identification and distribution of gene clusters putatively required for synthesis of sphingolipid metabolism inhibitors in phylogenetically diverse species of the filamentous fungus Fusarium.</title>
        <authorList>
            <person name="Kim H.-S."/>
            <person name="Busman M."/>
            <person name="Brown D.W."/>
            <person name="Divon H."/>
            <person name="Uhlig S."/>
            <person name="Proctor R.H."/>
        </authorList>
    </citation>
    <scope>NUCLEOTIDE SEQUENCE [LARGE SCALE GENOMIC DNA]</scope>
    <source>
        <strain evidence="3 4">NRRL 20693</strain>
    </source>
</reference>
<dbReference type="SUPFAM" id="SSF56112">
    <property type="entry name" value="Protein kinase-like (PK-like)"/>
    <property type="match status" value="1"/>
</dbReference>
<dbReference type="InterPro" id="IPR011009">
    <property type="entry name" value="Kinase-like_dom_sf"/>
</dbReference>
<dbReference type="GO" id="GO:0004672">
    <property type="term" value="F:protein kinase activity"/>
    <property type="evidence" value="ECO:0007669"/>
    <property type="project" value="InterPro"/>
</dbReference>
<feature type="region of interest" description="Disordered" evidence="1">
    <location>
        <begin position="550"/>
        <end position="602"/>
    </location>
</feature>
<evidence type="ECO:0000259" key="2">
    <source>
        <dbReference type="PROSITE" id="PS50011"/>
    </source>
</evidence>
<organism evidence="3 4">
    <name type="scientific">Fusarium heterosporum</name>
    <dbReference type="NCBI Taxonomy" id="42747"/>
    <lineage>
        <taxon>Eukaryota</taxon>
        <taxon>Fungi</taxon>
        <taxon>Dikarya</taxon>
        <taxon>Ascomycota</taxon>
        <taxon>Pezizomycotina</taxon>
        <taxon>Sordariomycetes</taxon>
        <taxon>Hypocreomycetidae</taxon>
        <taxon>Hypocreales</taxon>
        <taxon>Nectriaceae</taxon>
        <taxon>Fusarium</taxon>
        <taxon>Fusarium heterosporum species complex</taxon>
    </lineage>
</organism>
<dbReference type="GO" id="GO:0005524">
    <property type="term" value="F:ATP binding"/>
    <property type="evidence" value="ECO:0007669"/>
    <property type="project" value="InterPro"/>
</dbReference>
<comment type="caution">
    <text evidence="3">The sequence shown here is derived from an EMBL/GenBank/DDBJ whole genome shotgun (WGS) entry which is preliminary data.</text>
</comment>
<evidence type="ECO:0000256" key="1">
    <source>
        <dbReference type="SAM" id="MobiDB-lite"/>
    </source>
</evidence>
<dbReference type="InterPro" id="IPR000719">
    <property type="entry name" value="Prot_kinase_dom"/>
</dbReference>
<feature type="region of interest" description="Disordered" evidence="1">
    <location>
        <begin position="800"/>
        <end position="821"/>
    </location>
</feature>
<accession>A0A8H5SVU9</accession>
<feature type="compositionally biased region" description="Polar residues" evidence="1">
    <location>
        <begin position="561"/>
        <end position="570"/>
    </location>
</feature>
<dbReference type="PROSITE" id="PS50011">
    <property type="entry name" value="PROTEIN_KINASE_DOM"/>
    <property type="match status" value="1"/>
</dbReference>
<gene>
    <name evidence="3" type="ORF">FHETE_10185</name>
</gene>
<proteinExistence type="predicted"/>
<sequence length="866" mass="98164">MLPKDIRIKTIQLPFTENQQRIDDWKISDRNVLAIQSAIIRGDPTVTLYNWTSITPGIWDLVQRNLENVERIDIQRFNIFGPSGPNDPQNLLAGDARDAIGFEKWAGLRFQFEKVLATGGHGYVSLWNILFDDNSSRKVVIKKALSSAFVPEKESAFHLRYSRADHTTQIIDLNYEAKLVHKKMRETDPLAESKIRKGTEWNATNLRCVVFEYAPYGDVYRLMEEVGQKKAQFTNQVLWGIWECFVLGVATVAYTPSLTHARTSFERELDKAKANDNLRGFLDYVTNSWNIEHDVHLDMEALNVLVGTAPSHPQQPTFKMHDLGAWSFKMTSLWKTLREKDIWRMRGPVKIHGLTPEQISREWDDLPLSLNRTKTRELFAGEDFSKGNICAGRFGVWTNIFLIARVMESMMTGVFARYPFECGPHRNKHGAIATQTYGWQLMGPEYSQIDEELRDMVCRCLNERPADRPSVVQLIWETEKRKARGFGEPPEATHRWWHGLLHPGEELPLPPQRKEKISPIQQAVADRLGPANLIKRVIRDPAARVQKMFRGEDMFRRKQPTKQVVPNPTGSRRRRARKRNQDDSAASSRRSEGLTRPIRTTREADKLVEESVRIPRLANPGFLRQRGRGRVVDSDAPTFSAAAHDSISPPAFLAATRLGRTGNLLLQENTAVPSNSGSKESGRLPPTAALPYPDSRDVFHGDVIPDYQRPLQAAPLVHDAKPLPAGDNPYNQQQPALGLDALWPPTHAHADARINPANREPIKRKPVKSPEFRSININRVTQSSVKHVKFNTAPRAVVTSKVSKQPAKDKKNTGRGAAPKKSRALEMWIERAIPVMPVAVQNLVTRVKDLDVQLRAGDVPVYAYIK</sequence>
<dbReference type="AlphaFoldDB" id="A0A8H5SVU9"/>
<feature type="domain" description="Protein kinase" evidence="2">
    <location>
        <begin position="110"/>
        <end position="497"/>
    </location>
</feature>
<name>A0A8H5SVU9_FUSHE</name>
<dbReference type="Gene3D" id="1.10.510.10">
    <property type="entry name" value="Transferase(Phosphotransferase) domain 1"/>
    <property type="match status" value="1"/>
</dbReference>